<dbReference type="PRINTS" id="PR00756">
    <property type="entry name" value="ALADIPTASE"/>
</dbReference>
<evidence type="ECO:0000256" key="6">
    <source>
        <dbReference type="ARBA" id="ARBA00022490"/>
    </source>
</evidence>
<comment type="similarity">
    <text evidence="3">Belongs to the peptidase M1 family.</text>
</comment>
<feature type="domain" description="Peptidase M1 membrane alanine aminopeptidase" evidence="16">
    <location>
        <begin position="270"/>
        <end position="463"/>
    </location>
</feature>
<dbReference type="InterPro" id="IPR042097">
    <property type="entry name" value="Aminopeptidase_N-like_N_sf"/>
</dbReference>
<accession>A0A1H2D3S5</accession>
<evidence type="ECO:0000256" key="5">
    <source>
        <dbReference type="ARBA" id="ARBA00015611"/>
    </source>
</evidence>
<sequence length="471" mass="51313">MRRSLALTAVLLAAGCTAPAPSPTPSAPAVDYSAWAAGRSTPVADSLYPEKGNPGLDVLHYGLELDWQPTTEVLTGLATLQIRPVADAAEIKLDFTGLTVDRAAVDGAAASFSASADKLVVASPVTADRPVTLTVAYHGTPEQVAMPSHRGDADEGIGMRAGKGGVLWTMQEPWGALTWYPVNEHPSDEALYDLAVTVPDGWAAAASGTPGEVQGDTWHYRSDDPVAAYVTTLSVDRYRRLSVAGPRGLPITNFVRAGDDDRYLPVLKRTPELLSWLEERLGRYPYPSAGILMNDSVSAMETQQMLSMGRGAFRDSDLGYFEAVLIHEYAHQWFGNAVTPTTWTDLWLNEGWATYVQNLYEQKLYGFDDAYLEQYLRKRDAELRASVGPPGKPKAGTFAESNVYLCPAAMLREIHEDLGDKKFFALATAWAADNHNKSQDRAGFVSFVNAETGRDYTTMINAWLDSPTTPK</sequence>
<evidence type="ECO:0000256" key="9">
    <source>
        <dbReference type="ARBA" id="ARBA00022801"/>
    </source>
</evidence>
<dbReference type="Gene3D" id="1.10.390.10">
    <property type="entry name" value="Neutral Protease Domain 2"/>
    <property type="match status" value="1"/>
</dbReference>
<comment type="cofactor">
    <cofactor evidence="14">
        <name>Zn(2+)</name>
        <dbReference type="ChEBI" id="CHEBI:29105"/>
    </cofactor>
    <text evidence="14">Binds 1 zinc ion per subunit.</text>
</comment>
<keyword evidence="9" id="KW-0378">Hydrolase</keyword>
<dbReference type="OrthoDB" id="100605at2"/>
<evidence type="ECO:0000313" key="17">
    <source>
        <dbReference type="EMBL" id="SDT77410.1"/>
    </source>
</evidence>
<dbReference type="CDD" id="cd09603">
    <property type="entry name" value="M1_APN_like"/>
    <property type="match status" value="1"/>
</dbReference>
<dbReference type="Pfam" id="PF01433">
    <property type="entry name" value="Peptidase_M1"/>
    <property type="match status" value="1"/>
</dbReference>
<dbReference type="AlphaFoldDB" id="A0A1H2D3S5"/>
<reference evidence="17 18" key="1">
    <citation type="submission" date="2016-10" db="EMBL/GenBank/DDBJ databases">
        <authorList>
            <person name="de Groot N.N."/>
        </authorList>
    </citation>
    <scope>NUCLEOTIDE SEQUENCE [LARGE SCALE GENOMIC DNA]</scope>
    <source>
        <strain evidence="17 18">DSM 43941</strain>
    </source>
</reference>
<feature type="binding site" evidence="14">
    <location>
        <position position="350"/>
    </location>
    <ligand>
        <name>Zn(2+)</name>
        <dbReference type="ChEBI" id="CHEBI:29105"/>
        <note>catalytic</note>
    </ligand>
</feature>
<keyword evidence="15" id="KW-0732">Signal</keyword>
<evidence type="ECO:0000256" key="12">
    <source>
        <dbReference type="ARBA" id="ARBA00029811"/>
    </source>
</evidence>
<comment type="subcellular location">
    <subcellularLocation>
        <location evidence="2">Cytoplasm</location>
    </subcellularLocation>
</comment>
<dbReference type="EC" id="3.4.11.2" evidence="4"/>
<comment type="catalytic activity">
    <reaction evidence="1">
        <text>Release of an N-terminal amino acid, Xaa-|-Yaa- from a peptide, amide or arylamide. Xaa is preferably Ala, but may be most amino acids including Pro (slow action). When a terminal hydrophobic residue is followed by a prolyl residue, the two may be released as an intact Xaa-Pro dipeptide.</text>
        <dbReference type="EC" id="3.4.11.2"/>
    </reaction>
</comment>
<evidence type="ECO:0000256" key="8">
    <source>
        <dbReference type="ARBA" id="ARBA00022723"/>
    </source>
</evidence>
<dbReference type="RefSeq" id="WP_092558282.1">
    <property type="nucleotide sequence ID" value="NZ_BOMJ01000027.1"/>
</dbReference>
<dbReference type="PANTHER" id="PTHR45726">
    <property type="entry name" value="LEUKOTRIENE A-4 HYDROLASE"/>
    <property type="match status" value="1"/>
</dbReference>
<dbReference type="GO" id="GO:0006508">
    <property type="term" value="P:proteolysis"/>
    <property type="evidence" value="ECO:0007669"/>
    <property type="project" value="UniProtKB-KW"/>
</dbReference>
<dbReference type="SUPFAM" id="SSF63737">
    <property type="entry name" value="Leukotriene A4 hydrolase N-terminal domain"/>
    <property type="match status" value="1"/>
</dbReference>
<dbReference type="InterPro" id="IPR034015">
    <property type="entry name" value="M1_LTA4H"/>
</dbReference>
<dbReference type="EMBL" id="LT629758">
    <property type="protein sequence ID" value="SDT77410.1"/>
    <property type="molecule type" value="Genomic_DNA"/>
</dbReference>
<dbReference type="Proteomes" id="UP000198688">
    <property type="component" value="Chromosome I"/>
</dbReference>
<evidence type="ECO:0000256" key="7">
    <source>
        <dbReference type="ARBA" id="ARBA00022670"/>
    </source>
</evidence>
<dbReference type="InterPro" id="IPR014782">
    <property type="entry name" value="Peptidase_M1_dom"/>
</dbReference>
<keyword evidence="11" id="KW-0482">Metalloprotease</keyword>
<feature type="binding site" evidence="14">
    <location>
        <position position="331"/>
    </location>
    <ligand>
        <name>Zn(2+)</name>
        <dbReference type="ChEBI" id="CHEBI:29105"/>
        <note>catalytic</note>
    </ligand>
</feature>
<evidence type="ECO:0000313" key="18">
    <source>
        <dbReference type="Proteomes" id="UP000198688"/>
    </source>
</evidence>
<evidence type="ECO:0000256" key="13">
    <source>
        <dbReference type="ARBA" id="ARBA00031533"/>
    </source>
</evidence>
<dbReference type="STRING" id="113562.SAMN04489716_7947"/>
<evidence type="ECO:0000256" key="4">
    <source>
        <dbReference type="ARBA" id="ARBA00012564"/>
    </source>
</evidence>
<dbReference type="PANTHER" id="PTHR45726:SF3">
    <property type="entry name" value="LEUKOTRIENE A-4 HYDROLASE"/>
    <property type="match status" value="1"/>
</dbReference>
<dbReference type="GO" id="GO:0016285">
    <property type="term" value="F:alanyl aminopeptidase activity"/>
    <property type="evidence" value="ECO:0007669"/>
    <property type="project" value="UniProtKB-EC"/>
</dbReference>
<dbReference type="GO" id="GO:0005737">
    <property type="term" value="C:cytoplasm"/>
    <property type="evidence" value="ECO:0007669"/>
    <property type="project" value="UniProtKB-SubCell"/>
</dbReference>
<dbReference type="Gene3D" id="2.60.40.1730">
    <property type="entry name" value="tricorn interacting facor f3 domain"/>
    <property type="match status" value="1"/>
</dbReference>
<feature type="chain" id="PRO_5038434785" description="Aminopeptidase N" evidence="15">
    <location>
        <begin position="21"/>
        <end position="471"/>
    </location>
</feature>
<keyword evidence="8 14" id="KW-0479">Metal-binding</keyword>
<gene>
    <name evidence="17" type="ORF">SAMN04489716_7947</name>
</gene>
<dbReference type="InterPro" id="IPR001930">
    <property type="entry name" value="Peptidase_M1"/>
</dbReference>
<evidence type="ECO:0000256" key="14">
    <source>
        <dbReference type="PIRSR" id="PIRSR634015-3"/>
    </source>
</evidence>
<dbReference type="InterPro" id="IPR027268">
    <property type="entry name" value="Peptidase_M4/M1_CTD_sf"/>
</dbReference>
<protein>
    <recommendedName>
        <fullName evidence="5">Aminopeptidase N</fullName>
        <ecNumber evidence="4">3.4.11.2</ecNumber>
    </recommendedName>
    <alternativeName>
        <fullName evidence="12">Alanine aminopeptidase</fullName>
    </alternativeName>
    <alternativeName>
        <fullName evidence="13">Lysyl aminopeptidase</fullName>
    </alternativeName>
</protein>
<dbReference type="SUPFAM" id="SSF55486">
    <property type="entry name" value="Metalloproteases ('zincins'), catalytic domain"/>
    <property type="match status" value="1"/>
</dbReference>
<evidence type="ECO:0000256" key="2">
    <source>
        <dbReference type="ARBA" id="ARBA00004496"/>
    </source>
</evidence>
<keyword evidence="10 14" id="KW-0862">Zinc</keyword>
<dbReference type="GO" id="GO:0008237">
    <property type="term" value="F:metallopeptidase activity"/>
    <property type="evidence" value="ECO:0007669"/>
    <property type="project" value="UniProtKB-KW"/>
</dbReference>
<proteinExistence type="inferred from homology"/>
<evidence type="ECO:0000256" key="10">
    <source>
        <dbReference type="ARBA" id="ARBA00022833"/>
    </source>
</evidence>
<dbReference type="GO" id="GO:0008270">
    <property type="term" value="F:zinc ion binding"/>
    <property type="evidence" value="ECO:0007669"/>
    <property type="project" value="InterPro"/>
</dbReference>
<feature type="signal peptide" evidence="15">
    <location>
        <begin position="1"/>
        <end position="20"/>
    </location>
</feature>
<evidence type="ECO:0000256" key="3">
    <source>
        <dbReference type="ARBA" id="ARBA00010136"/>
    </source>
</evidence>
<evidence type="ECO:0000256" key="15">
    <source>
        <dbReference type="SAM" id="SignalP"/>
    </source>
</evidence>
<evidence type="ECO:0000256" key="11">
    <source>
        <dbReference type="ARBA" id="ARBA00023049"/>
    </source>
</evidence>
<evidence type="ECO:0000259" key="16">
    <source>
        <dbReference type="Pfam" id="PF01433"/>
    </source>
</evidence>
<name>A0A1H2D3S5_9ACTN</name>
<keyword evidence="6" id="KW-0963">Cytoplasm</keyword>
<keyword evidence="18" id="KW-1185">Reference proteome</keyword>
<evidence type="ECO:0000256" key="1">
    <source>
        <dbReference type="ARBA" id="ARBA00000098"/>
    </source>
</evidence>
<organism evidence="17 18">
    <name type="scientific">Actinoplanes derwentensis</name>
    <dbReference type="NCBI Taxonomy" id="113562"/>
    <lineage>
        <taxon>Bacteria</taxon>
        <taxon>Bacillati</taxon>
        <taxon>Actinomycetota</taxon>
        <taxon>Actinomycetes</taxon>
        <taxon>Micromonosporales</taxon>
        <taxon>Micromonosporaceae</taxon>
        <taxon>Actinoplanes</taxon>
    </lineage>
</organism>
<dbReference type="PROSITE" id="PS51257">
    <property type="entry name" value="PROKAR_LIPOPROTEIN"/>
    <property type="match status" value="1"/>
</dbReference>
<feature type="binding site" evidence="14">
    <location>
        <position position="327"/>
    </location>
    <ligand>
        <name>Zn(2+)</name>
        <dbReference type="ChEBI" id="CHEBI:29105"/>
        <note>catalytic</note>
    </ligand>
</feature>
<keyword evidence="7" id="KW-0645">Protease</keyword>